<sequence length="198" mass="21635">MSRKRIKVDRPQKQSKVENGLCLANINLYASIAPQYCLDLVAGVQSQHLDQFIMTYSSAVQGIVLSYSNLKMLSSGIISAESPFSYAWVSTDLLVWKPKVGQVMAGWVNLQSPSHIGLLVCNVFNASIKLDGIPSNWKFKPGQADDESEGFWVDLNGTQVEGKIKFLITGVHLSGKVISLEGSLTEISDDISVLSVTK</sequence>
<dbReference type="Proteomes" id="UP000095023">
    <property type="component" value="Unassembled WGS sequence"/>
</dbReference>
<dbReference type="GO" id="GO:0006362">
    <property type="term" value="P:transcription elongation by RNA polymerase I"/>
    <property type="evidence" value="ECO:0007669"/>
    <property type="project" value="TreeGrafter"/>
</dbReference>
<evidence type="ECO:0000313" key="8">
    <source>
        <dbReference type="Proteomes" id="UP000095023"/>
    </source>
</evidence>
<accession>A0A1E4TB45</accession>
<evidence type="ECO:0000256" key="4">
    <source>
        <dbReference type="ARBA" id="ARBA00023242"/>
    </source>
</evidence>
<evidence type="ECO:0000256" key="3">
    <source>
        <dbReference type="ARBA" id="ARBA00023163"/>
    </source>
</evidence>
<proteinExistence type="predicted"/>
<comment type="function">
    <text evidence="5">DNA-dependent RNA polymerase which catalyzes the transcription of DNA into RNA using the four ribonucleoside triphosphates as substrates.</text>
</comment>
<dbReference type="GO" id="GO:0006361">
    <property type="term" value="P:transcription initiation at RNA polymerase I promoter"/>
    <property type="evidence" value="ECO:0007669"/>
    <property type="project" value="EnsemblFungi"/>
</dbReference>
<protein>
    <recommendedName>
        <fullName evidence="5">DNA-directed RNA polymerase subunit</fullName>
    </recommendedName>
</protein>
<evidence type="ECO:0000313" key="7">
    <source>
        <dbReference type="EMBL" id="ODV88951.1"/>
    </source>
</evidence>
<dbReference type="OrthoDB" id="10250504at2759"/>
<dbReference type="Pfam" id="PF17875">
    <property type="entry name" value="RPA43_OB"/>
    <property type="match status" value="1"/>
</dbReference>
<keyword evidence="4 5" id="KW-0539">Nucleus</keyword>
<feature type="domain" description="RPA43 OB" evidence="6">
    <location>
        <begin position="98"/>
        <end position="184"/>
    </location>
</feature>
<evidence type="ECO:0000259" key="6">
    <source>
        <dbReference type="Pfam" id="PF17875"/>
    </source>
</evidence>
<keyword evidence="3 5" id="KW-0804">Transcription</keyword>
<dbReference type="AlphaFoldDB" id="A0A1E4TB45"/>
<organism evidence="7 8">
    <name type="scientific">Tortispora caseinolytica NRRL Y-17796</name>
    <dbReference type="NCBI Taxonomy" id="767744"/>
    <lineage>
        <taxon>Eukaryota</taxon>
        <taxon>Fungi</taxon>
        <taxon>Dikarya</taxon>
        <taxon>Ascomycota</taxon>
        <taxon>Saccharomycotina</taxon>
        <taxon>Trigonopsidomycetes</taxon>
        <taxon>Trigonopsidales</taxon>
        <taxon>Trigonopsidaceae</taxon>
        <taxon>Tortispora</taxon>
    </lineage>
</organism>
<keyword evidence="2 5" id="KW-0240">DNA-directed RNA polymerase</keyword>
<evidence type="ECO:0000256" key="1">
    <source>
        <dbReference type="ARBA" id="ARBA00004123"/>
    </source>
</evidence>
<dbReference type="InterPro" id="IPR041178">
    <property type="entry name" value="RPA43_OB"/>
</dbReference>
<dbReference type="EMBL" id="KV453843">
    <property type="protein sequence ID" value="ODV88951.1"/>
    <property type="molecule type" value="Genomic_DNA"/>
</dbReference>
<dbReference type="GO" id="GO:0005736">
    <property type="term" value="C:RNA polymerase I complex"/>
    <property type="evidence" value="ECO:0007669"/>
    <property type="project" value="EnsemblFungi"/>
</dbReference>
<evidence type="ECO:0000256" key="2">
    <source>
        <dbReference type="ARBA" id="ARBA00022478"/>
    </source>
</evidence>
<dbReference type="InterPro" id="IPR045113">
    <property type="entry name" value="Rpb7-like"/>
</dbReference>
<name>A0A1E4TB45_9ASCO</name>
<dbReference type="Gene3D" id="3.30.1490.120">
    <property type="entry name" value="RNA polymerase Rpb7-like, N-terminal domain"/>
    <property type="match status" value="1"/>
</dbReference>
<dbReference type="Gene3D" id="2.40.50.1060">
    <property type="match status" value="1"/>
</dbReference>
<comment type="subcellular location">
    <subcellularLocation>
        <location evidence="1 5">Nucleus</location>
    </subcellularLocation>
</comment>
<keyword evidence="8" id="KW-1185">Reference proteome</keyword>
<reference evidence="8" key="1">
    <citation type="submission" date="2016-02" db="EMBL/GenBank/DDBJ databases">
        <title>Comparative genomics of biotechnologically important yeasts.</title>
        <authorList>
            <consortium name="DOE Joint Genome Institute"/>
            <person name="Riley R."/>
            <person name="Haridas S."/>
            <person name="Wolfe K.H."/>
            <person name="Lopes M.R."/>
            <person name="Hittinger C.T."/>
            <person name="Goker M."/>
            <person name="Salamov A."/>
            <person name="Wisecaver J."/>
            <person name="Long T.M."/>
            <person name="Aerts A.L."/>
            <person name="Barry K."/>
            <person name="Choi C."/>
            <person name="Clum A."/>
            <person name="Coughlan A.Y."/>
            <person name="Deshpande S."/>
            <person name="Douglass A.P."/>
            <person name="Hanson S.J."/>
            <person name="Klenk H.-P."/>
            <person name="Labutti K."/>
            <person name="Lapidus A."/>
            <person name="Lindquist E."/>
            <person name="Lipzen A."/>
            <person name="Meier-Kolthoff J.P."/>
            <person name="Ohm R.A."/>
            <person name="Otillar R.P."/>
            <person name="Pangilinan J."/>
            <person name="Peng Y."/>
            <person name="Rokas A."/>
            <person name="Rosa C.A."/>
            <person name="Scheuner C."/>
            <person name="Sibirny A.A."/>
            <person name="Slot J.C."/>
            <person name="Stielow J.B."/>
            <person name="Sun H."/>
            <person name="Kurtzman C.P."/>
            <person name="Blackwell M."/>
            <person name="Jeffries T.W."/>
            <person name="Grigoriev I.V."/>
        </authorList>
    </citation>
    <scope>NUCLEOTIDE SEQUENCE [LARGE SCALE GENOMIC DNA]</scope>
    <source>
        <strain evidence="8">NRRL Y-17796</strain>
    </source>
</reference>
<dbReference type="PANTHER" id="PTHR12709">
    <property type="entry name" value="DNA-DIRECTED RNA POLYMERASE II, III"/>
    <property type="match status" value="1"/>
</dbReference>
<dbReference type="InterPro" id="IPR036898">
    <property type="entry name" value="RNA_pol_Rpb7-like_N_sf"/>
</dbReference>
<gene>
    <name evidence="7" type="ORF">CANCADRAFT_32368</name>
</gene>
<evidence type="ECO:0000256" key="5">
    <source>
        <dbReference type="RuleBase" id="RU369086"/>
    </source>
</evidence>
<dbReference type="PANTHER" id="PTHR12709:SF5">
    <property type="entry name" value="DNA-DIRECTED RNA POLYMERASE I SUBUNIT RPA43"/>
    <property type="match status" value="1"/>
</dbReference>